<dbReference type="GeneID" id="98069739"/>
<sequence length="258" mass="29768">MKQMIVILFSCLGLVVSAQKSASHLIIDSLQSQYLKNTRKFCLYFPPQFNSQKEYPIIVATDGQLLEEGNYARVLDSLILNKRIKPFLLIGAYSDETPAEGVTVRNLEYLKPDKSNQKAQTYFNNHYQFFTKELMEEVVTKYTLKTQLPFIFYGCSNGGDFGLILYSQKEPMFNRYICLSPLSTTTEDFQYNNQAGLYVAFGDEELVFPYGINLEGLNEKMQKYRGKGVFIQPYKGGHEREKWLTFFCCVLIEQLLSL</sequence>
<name>H1DIG1_9BACT</name>
<evidence type="ECO:0008006" key="3">
    <source>
        <dbReference type="Google" id="ProtNLM"/>
    </source>
</evidence>
<dbReference type="InterPro" id="IPR029058">
    <property type="entry name" value="AB_hydrolase_fold"/>
</dbReference>
<organism evidence="1 2">
    <name type="scientific">Odoribacter laneus YIT 12061</name>
    <dbReference type="NCBI Taxonomy" id="742817"/>
    <lineage>
        <taxon>Bacteria</taxon>
        <taxon>Pseudomonadati</taxon>
        <taxon>Bacteroidota</taxon>
        <taxon>Bacteroidia</taxon>
        <taxon>Bacteroidales</taxon>
        <taxon>Odoribacteraceae</taxon>
        <taxon>Odoribacter</taxon>
    </lineage>
</organism>
<proteinExistence type="predicted"/>
<dbReference type="InterPro" id="IPR000801">
    <property type="entry name" value="Esterase-like"/>
</dbReference>
<evidence type="ECO:0000313" key="2">
    <source>
        <dbReference type="Proteomes" id="UP000004892"/>
    </source>
</evidence>
<dbReference type="Gene3D" id="3.40.50.1820">
    <property type="entry name" value="alpha/beta hydrolase"/>
    <property type="match status" value="1"/>
</dbReference>
<evidence type="ECO:0000313" key="1">
    <source>
        <dbReference type="EMBL" id="EHP46573.1"/>
    </source>
</evidence>
<dbReference type="RefSeq" id="WP_009137337.1">
    <property type="nucleotide sequence ID" value="NZ_JH594596.1"/>
</dbReference>
<keyword evidence="2" id="KW-1185">Reference proteome</keyword>
<dbReference type="Proteomes" id="UP000004892">
    <property type="component" value="Unassembled WGS sequence"/>
</dbReference>
<protein>
    <recommendedName>
        <fullName evidence="3">Esterase</fullName>
    </recommendedName>
</protein>
<dbReference type="PANTHER" id="PTHR48098">
    <property type="entry name" value="ENTEROCHELIN ESTERASE-RELATED"/>
    <property type="match status" value="1"/>
</dbReference>
<gene>
    <name evidence="1" type="ORF">HMPREF9449_02190</name>
</gene>
<dbReference type="SUPFAM" id="SSF53474">
    <property type="entry name" value="alpha/beta-Hydrolases"/>
    <property type="match status" value="1"/>
</dbReference>
<dbReference type="Pfam" id="PF00756">
    <property type="entry name" value="Esterase"/>
    <property type="match status" value="1"/>
</dbReference>
<dbReference type="AlphaFoldDB" id="H1DIG1"/>
<accession>H1DIG1</accession>
<dbReference type="eggNOG" id="COG2382">
    <property type="taxonomic scope" value="Bacteria"/>
</dbReference>
<dbReference type="STRING" id="742817.HMPREF9449_02190"/>
<comment type="caution">
    <text evidence="1">The sequence shown here is derived from an EMBL/GenBank/DDBJ whole genome shotgun (WGS) entry which is preliminary data.</text>
</comment>
<reference evidence="1 2" key="1">
    <citation type="submission" date="2012-01" db="EMBL/GenBank/DDBJ databases">
        <title>The Genome Sequence of Odoribacter laneus YIT 12061.</title>
        <authorList>
            <consortium name="The Broad Institute Genome Sequencing Platform"/>
            <person name="Earl A."/>
            <person name="Ward D."/>
            <person name="Feldgarden M."/>
            <person name="Gevers D."/>
            <person name="Morotomi M."/>
            <person name="Young S.K."/>
            <person name="Zeng Q."/>
            <person name="Gargeya S."/>
            <person name="Fitzgerald M."/>
            <person name="Haas B."/>
            <person name="Abouelleil A."/>
            <person name="Alvarado L."/>
            <person name="Arachchi H.M."/>
            <person name="Berlin A."/>
            <person name="Chapman S.B."/>
            <person name="Gearin G."/>
            <person name="Goldberg J."/>
            <person name="Griggs A."/>
            <person name="Gujja S."/>
            <person name="Hansen M."/>
            <person name="Heiman D."/>
            <person name="Howarth C."/>
            <person name="Larimer J."/>
            <person name="Lui A."/>
            <person name="MacDonald P.J.P."/>
            <person name="McCowen C."/>
            <person name="Montmayeur A."/>
            <person name="Murphy C."/>
            <person name="Neiman D."/>
            <person name="Pearson M."/>
            <person name="Priest M."/>
            <person name="Roberts A."/>
            <person name="Saif S."/>
            <person name="Shea T."/>
            <person name="Sisk P."/>
            <person name="Stolte C."/>
            <person name="Sykes S."/>
            <person name="Wortman J."/>
            <person name="Nusbaum C."/>
            <person name="Birren B."/>
        </authorList>
    </citation>
    <scope>NUCLEOTIDE SEQUENCE [LARGE SCALE GENOMIC DNA]</scope>
    <source>
        <strain evidence="1 2">YIT 12061</strain>
    </source>
</reference>
<dbReference type="EMBL" id="ADMC01000025">
    <property type="protein sequence ID" value="EHP46573.1"/>
    <property type="molecule type" value="Genomic_DNA"/>
</dbReference>
<dbReference type="PATRIC" id="fig|742817.3.peg.2344"/>
<dbReference type="InterPro" id="IPR050583">
    <property type="entry name" value="Mycobacterial_A85_antigen"/>
</dbReference>
<dbReference type="PANTHER" id="PTHR48098:SF6">
    <property type="entry name" value="FERRI-BACILLIBACTIN ESTERASE BESA"/>
    <property type="match status" value="1"/>
</dbReference>
<dbReference type="HOGENOM" id="CLU_1003815_0_0_10"/>